<sequence length="141" mass="16198">MQLLLLSNIIAQINFLDSSCSKGRVWNFGTLSKIRIGSSNRFKKNLAIVQSPLPVACRPSLCKLHIGASNFTTNWISACYSQSTSFFNTHFSDTRMRKEFLECVILTLISIQRRPGRKLTIRNLYPGMKMNYFSRSVRRLE</sequence>
<dbReference type="EMBL" id="KN838678">
    <property type="protein sequence ID" value="KIJ98029.1"/>
    <property type="molecule type" value="Genomic_DNA"/>
</dbReference>
<dbReference type="AlphaFoldDB" id="A0A0C9WMC4"/>
<evidence type="ECO:0000313" key="2">
    <source>
        <dbReference type="Proteomes" id="UP000054477"/>
    </source>
</evidence>
<evidence type="ECO:0000313" key="1">
    <source>
        <dbReference type="EMBL" id="KIJ98029.1"/>
    </source>
</evidence>
<name>A0A0C9WMC4_9AGAR</name>
<dbReference type="HOGENOM" id="CLU_1825583_0_0_1"/>
<accession>A0A0C9WMC4</accession>
<reference evidence="2" key="2">
    <citation type="submission" date="2015-01" db="EMBL/GenBank/DDBJ databases">
        <title>Evolutionary Origins and Diversification of the Mycorrhizal Mutualists.</title>
        <authorList>
            <consortium name="DOE Joint Genome Institute"/>
            <consortium name="Mycorrhizal Genomics Consortium"/>
            <person name="Kohler A."/>
            <person name="Kuo A."/>
            <person name="Nagy L.G."/>
            <person name="Floudas D."/>
            <person name="Copeland A."/>
            <person name="Barry K.W."/>
            <person name="Cichocki N."/>
            <person name="Veneault-Fourrey C."/>
            <person name="LaButti K."/>
            <person name="Lindquist E.A."/>
            <person name="Lipzen A."/>
            <person name="Lundell T."/>
            <person name="Morin E."/>
            <person name="Murat C."/>
            <person name="Riley R."/>
            <person name="Ohm R."/>
            <person name="Sun H."/>
            <person name="Tunlid A."/>
            <person name="Henrissat B."/>
            <person name="Grigoriev I.V."/>
            <person name="Hibbett D.S."/>
            <person name="Martin F."/>
        </authorList>
    </citation>
    <scope>NUCLEOTIDE SEQUENCE [LARGE SCALE GENOMIC DNA]</scope>
    <source>
        <strain evidence="2">LaAM-08-1</strain>
    </source>
</reference>
<organism evidence="1 2">
    <name type="scientific">Laccaria amethystina LaAM-08-1</name>
    <dbReference type="NCBI Taxonomy" id="1095629"/>
    <lineage>
        <taxon>Eukaryota</taxon>
        <taxon>Fungi</taxon>
        <taxon>Dikarya</taxon>
        <taxon>Basidiomycota</taxon>
        <taxon>Agaricomycotina</taxon>
        <taxon>Agaricomycetes</taxon>
        <taxon>Agaricomycetidae</taxon>
        <taxon>Agaricales</taxon>
        <taxon>Agaricineae</taxon>
        <taxon>Hydnangiaceae</taxon>
        <taxon>Laccaria</taxon>
    </lineage>
</organism>
<dbReference type="Proteomes" id="UP000054477">
    <property type="component" value="Unassembled WGS sequence"/>
</dbReference>
<reference evidence="1 2" key="1">
    <citation type="submission" date="2014-04" db="EMBL/GenBank/DDBJ databases">
        <authorList>
            <consortium name="DOE Joint Genome Institute"/>
            <person name="Kuo A."/>
            <person name="Kohler A."/>
            <person name="Nagy L.G."/>
            <person name="Floudas D."/>
            <person name="Copeland A."/>
            <person name="Barry K.W."/>
            <person name="Cichocki N."/>
            <person name="Veneault-Fourrey C."/>
            <person name="LaButti K."/>
            <person name="Lindquist E.A."/>
            <person name="Lipzen A."/>
            <person name="Lundell T."/>
            <person name="Morin E."/>
            <person name="Murat C."/>
            <person name="Sun H."/>
            <person name="Tunlid A."/>
            <person name="Henrissat B."/>
            <person name="Grigoriev I.V."/>
            <person name="Hibbett D.S."/>
            <person name="Martin F."/>
            <person name="Nordberg H.P."/>
            <person name="Cantor M.N."/>
            <person name="Hua S.X."/>
        </authorList>
    </citation>
    <scope>NUCLEOTIDE SEQUENCE [LARGE SCALE GENOMIC DNA]</scope>
    <source>
        <strain evidence="1 2">LaAM-08-1</strain>
    </source>
</reference>
<keyword evidence="2" id="KW-1185">Reference proteome</keyword>
<proteinExistence type="predicted"/>
<gene>
    <name evidence="1" type="ORF">K443DRAFT_222842</name>
</gene>
<protein>
    <submittedName>
        <fullName evidence="1">Uncharacterized protein</fullName>
    </submittedName>
</protein>